<keyword evidence="3" id="KW-0949">S-adenosyl-L-methionine</keyword>
<dbReference type="EMBL" id="AUZX01001249">
    <property type="protein sequence ID" value="EQD79586.1"/>
    <property type="molecule type" value="Genomic_DNA"/>
</dbReference>
<comment type="caution">
    <text evidence="6">The sequence shown here is derived from an EMBL/GenBank/DDBJ whole genome shotgun (WGS) entry which is preliminary data.</text>
</comment>
<dbReference type="AlphaFoldDB" id="T1C2C7"/>
<evidence type="ECO:0000256" key="3">
    <source>
        <dbReference type="ARBA" id="ARBA00022691"/>
    </source>
</evidence>
<proteinExistence type="predicted"/>
<protein>
    <submittedName>
        <fullName evidence="6">Dimethyladenosine transferase</fullName>
    </submittedName>
</protein>
<evidence type="ECO:0000256" key="4">
    <source>
        <dbReference type="ARBA" id="ARBA00022884"/>
    </source>
</evidence>
<keyword evidence="2 6" id="KW-0808">Transferase</keyword>
<accession>T1C2C7</accession>
<dbReference type="Pfam" id="PF00398">
    <property type="entry name" value="RrnaAD"/>
    <property type="match status" value="1"/>
</dbReference>
<dbReference type="GO" id="GO:0032259">
    <property type="term" value="P:methylation"/>
    <property type="evidence" value="ECO:0007669"/>
    <property type="project" value="UniProtKB-KW"/>
</dbReference>
<dbReference type="InterPro" id="IPR001737">
    <property type="entry name" value="KsgA/Erm"/>
</dbReference>
<dbReference type="Gene3D" id="1.10.8.100">
    <property type="entry name" value="Ribosomal RNA adenine dimethylase-like, domain 2"/>
    <property type="match status" value="1"/>
</dbReference>
<evidence type="ECO:0000256" key="2">
    <source>
        <dbReference type="ARBA" id="ARBA00022679"/>
    </source>
</evidence>
<dbReference type="InterPro" id="IPR029063">
    <property type="entry name" value="SAM-dependent_MTases_sf"/>
</dbReference>
<name>T1C2C7_9ZZZZ</name>
<keyword evidence="1" id="KW-0489">Methyltransferase</keyword>
<reference evidence="6" key="1">
    <citation type="submission" date="2013-08" db="EMBL/GenBank/DDBJ databases">
        <authorList>
            <person name="Mendez C."/>
            <person name="Richter M."/>
            <person name="Ferrer M."/>
            <person name="Sanchez J."/>
        </authorList>
    </citation>
    <scope>NUCLEOTIDE SEQUENCE</scope>
</reference>
<evidence type="ECO:0000313" key="6">
    <source>
        <dbReference type="EMBL" id="EQD79586.1"/>
    </source>
</evidence>
<evidence type="ECO:0000256" key="5">
    <source>
        <dbReference type="SAM" id="MobiDB-lite"/>
    </source>
</evidence>
<reference evidence="6" key="2">
    <citation type="journal article" date="2014" name="ISME J.">
        <title>Microbial stratification in low pH oxic and suboxic macroscopic growths along an acid mine drainage.</title>
        <authorList>
            <person name="Mendez-Garcia C."/>
            <person name="Mesa V."/>
            <person name="Sprenger R.R."/>
            <person name="Richter M."/>
            <person name="Diez M.S."/>
            <person name="Solano J."/>
            <person name="Bargiela R."/>
            <person name="Golyshina O.V."/>
            <person name="Manteca A."/>
            <person name="Ramos J.L."/>
            <person name="Gallego J.R."/>
            <person name="Llorente I."/>
            <person name="Martins Dos Santos V.A."/>
            <person name="Jensen O.N."/>
            <person name="Pelaez A.I."/>
            <person name="Sanchez J."/>
            <person name="Ferrer M."/>
        </authorList>
    </citation>
    <scope>NUCLEOTIDE SEQUENCE</scope>
</reference>
<feature type="non-terminal residue" evidence="6">
    <location>
        <position position="1"/>
    </location>
</feature>
<feature type="compositionally biased region" description="Basic residues" evidence="5">
    <location>
        <begin position="77"/>
        <end position="92"/>
    </location>
</feature>
<keyword evidence="4" id="KW-0694">RNA-binding</keyword>
<feature type="region of interest" description="Disordered" evidence="5">
    <location>
        <begin position="72"/>
        <end position="103"/>
    </location>
</feature>
<dbReference type="PROSITE" id="PS51689">
    <property type="entry name" value="SAM_RNA_A_N6_MT"/>
    <property type="match status" value="1"/>
</dbReference>
<dbReference type="GO" id="GO:0003723">
    <property type="term" value="F:RNA binding"/>
    <property type="evidence" value="ECO:0007669"/>
    <property type="project" value="UniProtKB-KW"/>
</dbReference>
<dbReference type="InterPro" id="IPR023165">
    <property type="entry name" value="rRNA_Ade_diMease-like_C"/>
</dbReference>
<evidence type="ECO:0000256" key="1">
    <source>
        <dbReference type="ARBA" id="ARBA00022603"/>
    </source>
</evidence>
<sequence length="103" mass="11525">SVEHLFDVGPGAFQPPPRVWSALARLTVRIEPAFPVDPRYAQIVAAAFAHRRKTLRNALRGLLDTGQIERCGVTRRPGPRQSRRTRTMRSPRSRTAAGRGRLS</sequence>
<dbReference type="SUPFAM" id="SSF53335">
    <property type="entry name" value="S-adenosyl-L-methionine-dependent methyltransferases"/>
    <property type="match status" value="1"/>
</dbReference>
<dbReference type="GO" id="GO:0008168">
    <property type="term" value="F:methyltransferase activity"/>
    <property type="evidence" value="ECO:0007669"/>
    <property type="project" value="UniProtKB-KW"/>
</dbReference>
<gene>
    <name evidence="6" type="ORF">B1A_01647</name>
</gene>
<organism evidence="6">
    <name type="scientific">mine drainage metagenome</name>
    <dbReference type="NCBI Taxonomy" id="410659"/>
    <lineage>
        <taxon>unclassified sequences</taxon>
        <taxon>metagenomes</taxon>
        <taxon>ecological metagenomes</taxon>
    </lineage>
</organism>